<keyword evidence="3" id="KW-1185">Reference proteome</keyword>
<organism evidence="2 3">
    <name type="scientific">Streptomyces hoynatensis</name>
    <dbReference type="NCBI Taxonomy" id="1141874"/>
    <lineage>
        <taxon>Bacteria</taxon>
        <taxon>Bacillati</taxon>
        <taxon>Actinomycetota</taxon>
        <taxon>Actinomycetes</taxon>
        <taxon>Kitasatosporales</taxon>
        <taxon>Streptomycetaceae</taxon>
        <taxon>Streptomyces</taxon>
    </lineage>
</organism>
<dbReference type="InterPro" id="IPR011990">
    <property type="entry name" value="TPR-like_helical_dom_sf"/>
</dbReference>
<feature type="domain" description="HTH cro/C1-type" evidence="1">
    <location>
        <begin position="21"/>
        <end position="76"/>
    </location>
</feature>
<dbReference type="OrthoDB" id="4498936at2"/>
<comment type="caution">
    <text evidence="2">The sequence shown here is derived from an EMBL/GenBank/DDBJ whole genome shotgun (WGS) entry which is preliminary data.</text>
</comment>
<dbReference type="SUPFAM" id="SSF47413">
    <property type="entry name" value="lambda repressor-like DNA-binding domains"/>
    <property type="match status" value="1"/>
</dbReference>
<reference evidence="2 3" key="1">
    <citation type="journal article" date="2014" name="Int. J. Syst. Evol. Microbiol.">
        <title>Streptomyces hoynatensis sp. nov., isolated from deep marine sediment.</title>
        <authorList>
            <person name="Veyisoglu A."/>
            <person name="Sahin N."/>
        </authorList>
    </citation>
    <scope>NUCLEOTIDE SEQUENCE [LARGE SCALE GENOMIC DNA]</scope>
    <source>
        <strain evidence="2 3">KCTC 29097</strain>
    </source>
</reference>
<accession>A0A3A9YX33</accession>
<evidence type="ECO:0000313" key="3">
    <source>
        <dbReference type="Proteomes" id="UP000272474"/>
    </source>
</evidence>
<dbReference type="SMART" id="SM00530">
    <property type="entry name" value="HTH_XRE"/>
    <property type="match status" value="1"/>
</dbReference>
<dbReference type="PROSITE" id="PS50943">
    <property type="entry name" value="HTH_CROC1"/>
    <property type="match status" value="1"/>
</dbReference>
<dbReference type="Proteomes" id="UP000272474">
    <property type="component" value="Unassembled WGS sequence"/>
</dbReference>
<name>A0A3A9YX33_9ACTN</name>
<evidence type="ECO:0000313" key="2">
    <source>
        <dbReference type="EMBL" id="RKN39786.1"/>
    </source>
</evidence>
<dbReference type="InterPro" id="IPR010982">
    <property type="entry name" value="Lambda_DNA-bd_dom_sf"/>
</dbReference>
<evidence type="ECO:0000259" key="1">
    <source>
        <dbReference type="PROSITE" id="PS50943"/>
    </source>
</evidence>
<dbReference type="InterPro" id="IPR001387">
    <property type="entry name" value="Cro/C1-type_HTH"/>
</dbReference>
<dbReference type="EMBL" id="RBAL01000012">
    <property type="protein sequence ID" value="RKN39786.1"/>
    <property type="molecule type" value="Genomic_DNA"/>
</dbReference>
<dbReference type="AlphaFoldDB" id="A0A3A9YX33"/>
<dbReference type="GO" id="GO:0003677">
    <property type="term" value="F:DNA binding"/>
    <property type="evidence" value="ECO:0007669"/>
    <property type="project" value="InterPro"/>
</dbReference>
<dbReference type="Gene3D" id="1.10.260.40">
    <property type="entry name" value="lambda repressor-like DNA-binding domains"/>
    <property type="match status" value="1"/>
</dbReference>
<sequence>MTWSSQTVREASRTGNFGRVIRLARLSAGISQQQLGDACGISQSAVSRLENQRTGAYDMTVLARAATHLRIPMRLVGLADQLATHPDDNVERRSFLAGAAAIAATPALTQPAPPEAGPTAQLATLRMATTAFRRLDGMTPSRHLIEPVLAHLRMTQTLTSEAQGDRDRARYAAAASETASLAGWLSWDMGDLGSARTWYGASITAARRSGDSLLSAYQLGSLAQLEGHVGNNTQALALIASARRQLGQAVPAIATAWLSTVEALAHAEVGAATAAEKALRAAEEATDRIGVEEPPPWPWVFPFSHAKVAACRLSCGARLGRPQWVTTAQDAAGAMLSSGHEKQRAQLVLDLAFGQLASGRIDGAFALATRALEIGLRYRSGRTVERARALRRAYTSPTPPRVVRDFDEQLHGVYL</sequence>
<dbReference type="CDD" id="cd00093">
    <property type="entry name" value="HTH_XRE"/>
    <property type="match status" value="1"/>
</dbReference>
<dbReference type="RefSeq" id="WP_120681841.1">
    <property type="nucleotide sequence ID" value="NZ_RBAL01000012.1"/>
</dbReference>
<gene>
    <name evidence="2" type="ORF">D7294_20360</name>
</gene>
<protein>
    <submittedName>
        <fullName evidence="2">XRE family transcriptional regulator</fullName>
    </submittedName>
</protein>
<dbReference type="Pfam" id="PF13560">
    <property type="entry name" value="HTH_31"/>
    <property type="match status" value="1"/>
</dbReference>
<dbReference type="Gene3D" id="1.25.40.10">
    <property type="entry name" value="Tetratricopeptide repeat domain"/>
    <property type="match status" value="1"/>
</dbReference>
<proteinExistence type="predicted"/>